<gene>
    <name evidence="1" type="ORF">F938_00713</name>
</gene>
<dbReference type="OrthoDB" id="6693603at2"/>
<keyword evidence="2" id="KW-1185">Reference proteome</keyword>
<dbReference type="GeneID" id="69462231"/>
<organism evidence="1 2">
    <name type="scientific">Acinetobacter bereziniae LMG 1003 = CIP 70.12</name>
    <dbReference type="NCBI Taxonomy" id="981324"/>
    <lineage>
        <taxon>Bacteria</taxon>
        <taxon>Pseudomonadati</taxon>
        <taxon>Pseudomonadota</taxon>
        <taxon>Gammaproteobacteria</taxon>
        <taxon>Moraxellales</taxon>
        <taxon>Moraxellaceae</taxon>
        <taxon>Acinetobacter</taxon>
    </lineage>
</organism>
<protein>
    <submittedName>
        <fullName evidence="1">Uncharacterized protein</fullName>
    </submittedName>
</protein>
<dbReference type="PATRIC" id="fig|1217650.3.peg.681"/>
<sequence length="119" mass="13540">MQPVNNNRFIAHADAFSIGALILTRLRRVTGRVIDVMYLVDNKSYAQYVIDISLATQDAELNRHALRLQHLLDQEQPDLDTTVDRIEQDSASEEGYISGATEEEIYRAQVSHHYIGALR</sequence>
<dbReference type="HOGENOM" id="CLU_170826_0_0_6"/>
<dbReference type="EMBL" id="APQG01000015">
    <property type="protein sequence ID" value="ENW00070.1"/>
    <property type="molecule type" value="Genomic_DNA"/>
</dbReference>
<evidence type="ECO:0000313" key="1">
    <source>
        <dbReference type="EMBL" id="ENW00070.1"/>
    </source>
</evidence>
<proteinExistence type="predicted"/>
<evidence type="ECO:0000313" key="2">
    <source>
        <dbReference type="Proteomes" id="UP000013251"/>
    </source>
</evidence>
<reference evidence="1 2" key="1">
    <citation type="submission" date="2013-02" db="EMBL/GenBank/DDBJ databases">
        <title>The Genome Sequence of Acinetobacter bereziniae CIP 70.12.</title>
        <authorList>
            <consortium name="The Broad Institute Genome Sequencing Platform"/>
            <consortium name="The Broad Institute Genome Sequencing Center for Infectious Disease"/>
            <person name="Cerqueira G."/>
            <person name="Feldgarden M."/>
            <person name="Courvalin P."/>
            <person name="Perichon B."/>
            <person name="Grillot-Courvalin C."/>
            <person name="Clermont D."/>
            <person name="Rocha E."/>
            <person name="Yoon E.-J."/>
            <person name="Nemec A."/>
            <person name="Walker B."/>
            <person name="Young S.K."/>
            <person name="Zeng Q."/>
            <person name="Gargeya S."/>
            <person name="Fitzgerald M."/>
            <person name="Haas B."/>
            <person name="Abouelleil A."/>
            <person name="Alvarado L."/>
            <person name="Arachchi H.M."/>
            <person name="Berlin A.M."/>
            <person name="Chapman S.B."/>
            <person name="Dewar J."/>
            <person name="Goldberg J."/>
            <person name="Griggs A."/>
            <person name="Gujja S."/>
            <person name="Hansen M."/>
            <person name="Howarth C."/>
            <person name="Imamovic A."/>
            <person name="Larimer J."/>
            <person name="McCowan C."/>
            <person name="Murphy C."/>
            <person name="Neiman D."/>
            <person name="Pearson M."/>
            <person name="Priest M."/>
            <person name="Roberts A."/>
            <person name="Saif S."/>
            <person name="Shea T."/>
            <person name="Sisk P."/>
            <person name="Sykes S."/>
            <person name="Wortman J."/>
            <person name="Nusbaum C."/>
            <person name="Birren B."/>
        </authorList>
    </citation>
    <scope>NUCLEOTIDE SEQUENCE [LARGE SCALE GENOMIC DNA]</scope>
    <source>
        <strain evidence="1 2">CIP 70.12</strain>
    </source>
</reference>
<dbReference type="Proteomes" id="UP000013251">
    <property type="component" value="Unassembled WGS sequence"/>
</dbReference>
<dbReference type="AlphaFoldDB" id="N9EYN2"/>
<comment type="caution">
    <text evidence="1">The sequence shown here is derived from an EMBL/GenBank/DDBJ whole genome shotgun (WGS) entry which is preliminary data.</text>
</comment>
<accession>N9EYN2</accession>
<name>N9EYN2_ACIBZ</name>
<dbReference type="RefSeq" id="WP_005029457.1">
    <property type="nucleotide sequence ID" value="NZ_KB849755.1"/>
</dbReference>